<organism evidence="2 3">
    <name type="scientific">[Mycobacterium] stephanolepidis</name>
    <dbReference type="NCBI Taxonomy" id="1520670"/>
    <lineage>
        <taxon>Bacteria</taxon>
        <taxon>Bacillati</taxon>
        <taxon>Actinomycetota</taxon>
        <taxon>Actinomycetes</taxon>
        <taxon>Mycobacteriales</taxon>
        <taxon>Mycobacteriaceae</taxon>
        <taxon>Mycobacteroides</taxon>
    </lineage>
</organism>
<dbReference type="EMBL" id="AP018165">
    <property type="protein sequence ID" value="BAX99852.1"/>
    <property type="molecule type" value="Genomic_DNA"/>
</dbReference>
<proteinExistence type="predicted"/>
<evidence type="ECO:0000256" key="1">
    <source>
        <dbReference type="SAM" id="Phobius"/>
    </source>
</evidence>
<reference evidence="3" key="1">
    <citation type="journal article" date="2017" name="Genome Announc.">
        <title>Complete Genome Sequence of Mycobacterium stephanolepidis.</title>
        <authorList>
            <person name="Fukano H."/>
            <person name="Yoshida M."/>
            <person name="Katayama Y."/>
            <person name="Omatsu T."/>
            <person name="Mizutani T."/>
            <person name="Kurata O."/>
            <person name="Wada S."/>
            <person name="Hoshino Y."/>
        </authorList>
    </citation>
    <scope>NUCLEOTIDE SEQUENCE [LARGE SCALE GENOMIC DNA]</scope>
    <source>
        <strain evidence="3">NJB0901</strain>
    </source>
</reference>
<name>A0A1Z4F3X4_9MYCO</name>
<dbReference type="AlphaFoldDB" id="A0A1Z4F3X4"/>
<dbReference type="Proteomes" id="UP000217954">
    <property type="component" value="Chromosome"/>
</dbReference>
<gene>
    <name evidence="2" type="ORF">MSTE_04559</name>
</gene>
<feature type="transmembrane region" description="Helical" evidence="1">
    <location>
        <begin position="86"/>
        <end position="106"/>
    </location>
</feature>
<sequence length="131" mass="13784">MTSYPAARPAQPYWVDVVVRVVGGLVGATALGIFGLAAYMVLSSRLSSNPYADPHGYGLIMGIVLAVPFGLLAAGTLPLALPRRQWLRAFAIGFVVYVASVTLLIYSAATMPNRPPPCATNPPAPHCKHAP</sequence>
<protein>
    <submittedName>
        <fullName evidence="2">Uncharacterized protein</fullName>
    </submittedName>
</protein>
<reference evidence="2 3" key="2">
    <citation type="journal article" date="2017" name="Int. J. Syst. Evol. Microbiol.">
        <title>Mycobacterium stephanolepidis sp. nov., a rapidly growing species related to Mycobacterium chelonae, isolated from marine teleost fish, Stephanolepis cirrhifer.</title>
        <authorList>
            <person name="Fukano H."/>
            <person name="Wada S."/>
            <person name="Kurata O."/>
            <person name="Katayama K."/>
            <person name="Fujiwara N."/>
            <person name="Hoshino Y."/>
        </authorList>
    </citation>
    <scope>NUCLEOTIDE SEQUENCE [LARGE SCALE GENOMIC DNA]</scope>
    <source>
        <strain evidence="2 3">NJB0901</strain>
    </source>
</reference>
<keyword evidence="1" id="KW-0472">Membrane</keyword>
<keyword evidence="1" id="KW-1133">Transmembrane helix</keyword>
<feature type="transmembrane region" description="Helical" evidence="1">
    <location>
        <begin position="21"/>
        <end position="42"/>
    </location>
</feature>
<keyword evidence="3" id="KW-1185">Reference proteome</keyword>
<keyword evidence="1" id="KW-0812">Transmembrane</keyword>
<evidence type="ECO:0000313" key="3">
    <source>
        <dbReference type="Proteomes" id="UP000217954"/>
    </source>
</evidence>
<evidence type="ECO:0000313" key="2">
    <source>
        <dbReference type="EMBL" id="BAX99852.1"/>
    </source>
</evidence>
<feature type="transmembrane region" description="Helical" evidence="1">
    <location>
        <begin position="54"/>
        <end position="74"/>
    </location>
</feature>
<accession>A0A1Z4F3X4</accession>
<dbReference type="KEGG" id="mste:MSTE_04559"/>